<protein>
    <recommendedName>
        <fullName evidence="1">Jacalin-type lectin domain-containing protein</fullName>
    </recommendedName>
</protein>
<sequence>MTITFNYQNNEIVSSPTVIVSGSTSAIGQGLVTFTNNDNKVFPPQTFEVNQGHFKAILHVSPGDPNVFNVVVSDGYLNGYGFAEARSREVDTGSLSLVFYPLPQNKPIHLCVILGRDSNGSYDMPKYRLNRGEKADLQSAILKLKVAGRLMQAYTQEEMRSIGLSNRSFQFVEEEQDYQGLFGFDVKSPTPHTEIKVHVLRSPKTVAELRDPNIAQQNPNASDAGGLFSHALDLIKNNPEIYDKRRKHNTAVQCAVLYLDATYDRRNDMILTHAALGGGDGDVKLAIFGSHGLHSWPINFPQVTPSFLDATHLSKNEVANDANECGTSWECLNITLGAFMHEIGHLLGCPHQVDGVMLRDYVWFNRSYMTRELQCLRTNSPGAVIGRNGVWPVSCHWNRLDLIRFLYHDSFSLPIDTFPKVYSTTYKDDNSYENNTAPTSYNTPKGGAVAKSSAGIYLVEFIIEDLARHHMVFYPENYGGKGPQHELNLNYNTCYEELKKYGDKASPDFDVKILSIGGEITIWNFKNCSSGSKDNIIRSDFGLGKGTINAYKSALLGSSKDQQPQIIGFDIRNIYKVRVYHGGALDGVRFFYTEGKAQGDSNNVPPVPPRDYSNKFSKMFKKLLIEPSVQGGSRESLIGNEKSHYSDYEIRPGQYITKFHFRNGAWLDAIQFETNTGEKSPMFGNAEGGHLSTLEAPGPEYTIVGMYGYTGSWMDGLGIVYTDEIR</sequence>
<dbReference type="RefSeq" id="XP_020063558.1">
    <property type="nucleotide sequence ID" value="XM_020210263.1"/>
</dbReference>
<dbReference type="GO" id="GO:0005737">
    <property type="term" value="C:cytoplasm"/>
    <property type="evidence" value="ECO:0007669"/>
    <property type="project" value="TreeGrafter"/>
</dbReference>
<reference evidence="3" key="1">
    <citation type="submission" date="2016-05" db="EMBL/GenBank/DDBJ databases">
        <title>Comparative genomics of biotechnologically important yeasts.</title>
        <authorList>
            <consortium name="DOE Joint Genome Institute"/>
            <person name="Riley R."/>
            <person name="Haridas S."/>
            <person name="Wolfe K.H."/>
            <person name="Lopes M.R."/>
            <person name="Hittinger C.T."/>
            <person name="Goker M."/>
            <person name="Salamov A."/>
            <person name="Wisecaver J."/>
            <person name="Long T.M."/>
            <person name="Aerts A.L."/>
            <person name="Barry K."/>
            <person name="Choi C."/>
            <person name="Clum A."/>
            <person name="Coughlan A.Y."/>
            <person name="Deshpande S."/>
            <person name="Douglass A.P."/>
            <person name="Hanson S.J."/>
            <person name="Klenk H.-P."/>
            <person name="Labutti K."/>
            <person name="Lapidus A."/>
            <person name="Lindquist E."/>
            <person name="Lipzen A."/>
            <person name="Meier-Kolthoff J.P."/>
            <person name="Ohm R.A."/>
            <person name="Otillar R.P."/>
            <person name="Pangilinan J."/>
            <person name="Peng Y."/>
            <person name="Rokas A."/>
            <person name="Rosa C.A."/>
            <person name="Scheuner C."/>
            <person name="Sibirny A.A."/>
            <person name="Slot J.C."/>
            <person name="Stielow J.B."/>
            <person name="Sun H."/>
            <person name="Kurtzman C.P."/>
            <person name="Blackwell M."/>
            <person name="Grigoriev I.V."/>
            <person name="Jeffries T.W."/>
        </authorList>
    </citation>
    <scope>NUCLEOTIDE SEQUENCE [LARGE SCALE GENOMIC DNA]</scope>
    <source>
        <strain evidence="3">NRRL Y-17324</strain>
    </source>
</reference>
<dbReference type="AlphaFoldDB" id="A0A1E4SG30"/>
<organism evidence="2 3">
    <name type="scientific">Suhomyces tanzawaensis NRRL Y-17324</name>
    <dbReference type="NCBI Taxonomy" id="984487"/>
    <lineage>
        <taxon>Eukaryota</taxon>
        <taxon>Fungi</taxon>
        <taxon>Dikarya</taxon>
        <taxon>Ascomycota</taxon>
        <taxon>Saccharomycotina</taxon>
        <taxon>Pichiomycetes</taxon>
        <taxon>Debaryomycetaceae</taxon>
        <taxon>Suhomyces</taxon>
    </lineage>
</organism>
<dbReference type="PANTHER" id="PTHR21054:SF2">
    <property type="entry name" value="MIP04191P"/>
    <property type="match status" value="1"/>
</dbReference>
<dbReference type="InterPro" id="IPR036404">
    <property type="entry name" value="Jacalin-like_lectin_dom_sf"/>
</dbReference>
<dbReference type="GeneID" id="30984399"/>
<dbReference type="Pfam" id="PF01419">
    <property type="entry name" value="Jacalin"/>
    <property type="match status" value="1"/>
</dbReference>
<accession>A0A1E4SG30</accession>
<feature type="domain" description="Jacalin-type lectin" evidence="1">
    <location>
        <begin position="550"/>
        <end position="723"/>
    </location>
</feature>
<dbReference type="Gene3D" id="2.100.10.30">
    <property type="entry name" value="Jacalin-like lectin domain"/>
    <property type="match status" value="1"/>
</dbReference>
<proteinExistence type="predicted"/>
<keyword evidence="3" id="KW-1185">Reference proteome</keyword>
<dbReference type="PROSITE" id="PS51752">
    <property type="entry name" value="JACALIN_LECTIN"/>
    <property type="match status" value="1"/>
</dbReference>
<evidence type="ECO:0000313" key="3">
    <source>
        <dbReference type="Proteomes" id="UP000094285"/>
    </source>
</evidence>
<dbReference type="EMBL" id="KV453913">
    <property type="protein sequence ID" value="ODV78436.1"/>
    <property type="molecule type" value="Genomic_DNA"/>
</dbReference>
<name>A0A1E4SG30_9ASCO</name>
<dbReference type="SUPFAM" id="SSF51101">
    <property type="entry name" value="Mannose-binding lectins"/>
    <property type="match status" value="1"/>
</dbReference>
<dbReference type="PANTHER" id="PTHR21054">
    <property type="entry name" value="ZINC METALLOPROTEINASE-RELATED"/>
    <property type="match status" value="1"/>
</dbReference>
<evidence type="ECO:0000313" key="2">
    <source>
        <dbReference type="EMBL" id="ODV78436.1"/>
    </source>
</evidence>
<dbReference type="InterPro" id="IPR001229">
    <property type="entry name" value="Jacalin-like_lectin_dom"/>
</dbReference>
<evidence type="ECO:0000259" key="1">
    <source>
        <dbReference type="PROSITE" id="PS51752"/>
    </source>
</evidence>
<dbReference type="InterPro" id="IPR053002">
    <property type="entry name" value="Metalloproteinase_M10B"/>
</dbReference>
<dbReference type="InterPro" id="IPR021917">
    <property type="entry name" value="Unchr_Zn-peptidase-like"/>
</dbReference>
<dbReference type="OrthoDB" id="74460at2759"/>
<dbReference type="Pfam" id="PF12044">
    <property type="entry name" value="Metallopep"/>
    <property type="match status" value="1"/>
</dbReference>
<gene>
    <name evidence="2" type="ORF">CANTADRAFT_53858</name>
</gene>
<dbReference type="Proteomes" id="UP000094285">
    <property type="component" value="Unassembled WGS sequence"/>
</dbReference>